<evidence type="ECO:0000313" key="2">
    <source>
        <dbReference type="EMBL" id="OLP06533.1"/>
    </source>
</evidence>
<dbReference type="GO" id="GO:0003676">
    <property type="term" value="F:nucleic acid binding"/>
    <property type="evidence" value="ECO:0007669"/>
    <property type="project" value="InterPro"/>
</dbReference>
<keyword evidence="3" id="KW-1185">Reference proteome</keyword>
<sequence>MGSDPISAGSVKSTPSNQVTEAPWPRANIVIGNPPFLGGSKKRRELGDAYFDALNTVFSGRVPGGADSGLLLV</sequence>
<gene>
    <name evidence="2" type="ORF">BLL52_2769</name>
</gene>
<dbReference type="AlphaFoldDB" id="A0A1Q8YES5"/>
<dbReference type="GO" id="GO:0008168">
    <property type="term" value="F:methyltransferase activity"/>
    <property type="evidence" value="ECO:0007669"/>
    <property type="project" value="UniProtKB-KW"/>
</dbReference>
<keyword evidence="2" id="KW-0489">Methyltransferase</keyword>
<accession>A0A1Q8YES5</accession>
<protein>
    <submittedName>
        <fullName evidence="2">Putative N6 adenine-specific DNA methyltransferase protein, N12 class</fullName>
    </submittedName>
</protein>
<dbReference type="RefSeq" id="WP_139313380.1">
    <property type="nucleotide sequence ID" value="NZ_MSYM01000013.1"/>
</dbReference>
<dbReference type="GO" id="GO:0032259">
    <property type="term" value="P:methylation"/>
    <property type="evidence" value="ECO:0007669"/>
    <property type="project" value="UniProtKB-KW"/>
</dbReference>
<organism evidence="2 3">
    <name type="scientific">Rhodoferax antarcticus ANT.BR</name>
    <dbReference type="NCBI Taxonomy" id="1111071"/>
    <lineage>
        <taxon>Bacteria</taxon>
        <taxon>Pseudomonadati</taxon>
        <taxon>Pseudomonadota</taxon>
        <taxon>Betaproteobacteria</taxon>
        <taxon>Burkholderiales</taxon>
        <taxon>Comamonadaceae</taxon>
        <taxon>Rhodoferax</taxon>
    </lineage>
</organism>
<comment type="caution">
    <text evidence="2">The sequence shown here is derived from an EMBL/GenBank/DDBJ whole genome shotgun (WGS) entry which is preliminary data.</text>
</comment>
<name>A0A1Q8YES5_9BURK</name>
<keyword evidence="2" id="KW-0808">Transferase</keyword>
<proteinExistence type="predicted"/>
<dbReference type="EMBL" id="MSYM01000013">
    <property type="protein sequence ID" value="OLP06533.1"/>
    <property type="molecule type" value="Genomic_DNA"/>
</dbReference>
<dbReference type="STRING" id="81479.RA876_07925"/>
<dbReference type="PROSITE" id="PS00092">
    <property type="entry name" value="N6_MTASE"/>
    <property type="match status" value="1"/>
</dbReference>
<feature type="compositionally biased region" description="Polar residues" evidence="1">
    <location>
        <begin position="10"/>
        <end position="20"/>
    </location>
</feature>
<dbReference type="InterPro" id="IPR002052">
    <property type="entry name" value="DNA_methylase_N6_adenine_CS"/>
</dbReference>
<evidence type="ECO:0000313" key="3">
    <source>
        <dbReference type="Proteomes" id="UP000185911"/>
    </source>
</evidence>
<reference evidence="2 3" key="1">
    <citation type="submission" date="2017-01" db="EMBL/GenBank/DDBJ databases">
        <title>Genome sequence of Rhodoferax antarcticus ANT.BR, a psychrophilic purple nonsulfur bacterium from an Antarctic microbial mat.</title>
        <authorList>
            <person name="Baker J."/>
            <person name="Riester C."/>
            <person name="Skinner B."/>
            <person name="Newell A."/>
            <person name="Swingley W."/>
            <person name="Madigan M."/>
            <person name="Jung D."/>
            <person name="Asao M."/>
            <person name="Chen M."/>
            <person name="Loughlin P."/>
            <person name="Pan H."/>
            <person name="Lin S."/>
            <person name="Li N."/>
            <person name="Shaw J."/>
            <person name="Prado M."/>
            <person name="Sherman C."/>
            <person name="Li X."/>
            <person name="Tang J."/>
            <person name="Blankenship R."/>
            <person name="Zhao T."/>
            <person name="Touchman J."/>
            <person name="Sattley M."/>
        </authorList>
    </citation>
    <scope>NUCLEOTIDE SEQUENCE [LARGE SCALE GENOMIC DNA]</scope>
    <source>
        <strain evidence="2 3">ANT.BR</strain>
    </source>
</reference>
<evidence type="ECO:0000256" key="1">
    <source>
        <dbReference type="SAM" id="MobiDB-lite"/>
    </source>
</evidence>
<dbReference type="Proteomes" id="UP000185911">
    <property type="component" value="Unassembled WGS sequence"/>
</dbReference>
<feature type="region of interest" description="Disordered" evidence="1">
    <location>
        <begin position="1"/>
        <end position="25"/>
    </location>
</feature>